<name>A0A0G3H8P6_9CORY</name>
<evidence type="ECO:0000256" key="1">
    <source>
        <dbReference type="SAM" id="Phobius"/>
    </source>
</evidence>
<feature type="transmembrane region" description="Helical" evidence="1">
    <location>
        <begin position="152"/>
        <end position="169"/>
    </location>
</feature>
<feature type="transmembrane region" description="Helical" evidence="1">
    <location>
        <begin position="181"/>
        <end position="200"/>
    </location>
</feature>
<feature type="transmembrane region" description="Helical" evidence="1">
    <location>
        <begin position="119"/>
        <end position="140"/>
    </location>
</feature>
<keyword evidence="1" id="KW-1133">Transmembrane helix</keyword>
<keyword evidence="1" id="KW-0812">Transmembrane</keyword>
<dbReference type="KEGG" id="cted:CTEST_03770"/>
<sequence>MLLATLLILAANLVRLPLHHWAEATFTNANSLLAATTVIFLLTPVVAIAAVAAWMRWVERAPLRATGVLPLRAALPGLAGGIVIVGLAVVVGWAVLALIDAARTPTSSLDGMGEENVILVLLFVVVRAFILQGLPEELIFRGWLFQVTRSRPLFTLAWTTAAFTIIHLSSSGGQENLGDHVIYLLVPLGMGLLAGAVVLWRGLWWAVGTHGGFHLWMAIASAVYPLELGRATWVTLGVTQAIVGAGILWLWSRSHSR</sequence>
<dbReference type="GO" id="GO:0004175">
    <property type="term" value="F:endopeptidase activity"/>
    <property type="evidence" value="ECO:0007669"/>
    <property type="project" value="UniProtKB-ARBA"/>
</dbReference>
<gene>
    <name evidence="3" type="ORF">CTEST_03770</name>
</gene>
<dbReference type="Pfam" id="PF02517">
    <property type="entry name" value="Rce1-like"/>
    <property type="match status" value="1"/>
</dbReference>
<dbReference type="AlphaFoldDB" id="A0A0G3H8P6"/>
<feature type="transmembrane region" description="Helical" evidence="1">
    <location>
        <begin position="75"/>
        <end position="99"/>
    </location>
</feature>
<keyword evidence="4" id="KW-1185">Reference proteome</keyword>
<dbReference type="PATRIC" id="fig|136857.5.peg.744"/>
<feature type="domain" description="CAAX prenyl protease 2/Lysostaphin resistance protein A-like" evidence="2">
    <location>
        <begin position="121"/>
        <end position="214"/>
    </location>
</feature>
<dbReference type="GO" id="GO:0006508">
    <property type="term" value="P:proteolysis"/>
    <property type="evidence" value="ECO:0007669"/>
    <property type="project" value="UniProtKB-KW"/>
</dbReference>
<keyword evidence="3" id="KW-0378">Hydrolase</keyword>
<feature type="transmembrane region" description="Helical" evidence="1">
    <location>
        <begin position="207"/>
        <end position="226"/>
    </location>
</feature>
<dbReference type="STRING" id="136857.CTEST_03770"/>
<keyword evidence="3" id="KW-0645">Protease</keyword>
<feature type="transmembrane region" description="Helical" evidence="1">
    <location>
        <begin position="232"/>
        <end position="251"/>
    </location>
</feature>
<dbReference type="Proteomes" id="UP000035540">
    <property type="component" value="Chromosome"/>
</dbReference>
<protein>
    <submittedName>
        <fullName evidence="3">CAAX protease self-immunity</fullName>
    </submittedName>
</protein>
<evidence type="ECO:0000313" key="4">
    <source>
        <dbReference type="Proteomes" id="UP000035540"/>
    </source>
</evidence>
<evidence type="ECO:0000313" key="3">
    <source>
        <dbReference type="EMBL" id="AKK08203.1"/>
    </source>
</evidence>
<organism evidence="3 4">
    <name type="scientific">Corynebacterium testudinoris</name>
    <dbReference type="NCBI Taxonomy" id="136857"/>
    <lineage>
        <taxon>Bacteria</taxon>
        <taxon>Bacillati</taxon>
        <taxon>Actinomycetota</taxon>
        <taxon>Actinomycetes</taxon>
        <taxon>Mycobacteriales</taxon>
        <taxon>Corynebacteriaceae</taxon>
        <taxon>Corynebacterium</taxon>
    </lineage>
</organism>
<reference evidence="3 4" key="1">
    <citation type="journal article" date="2015" name="Genome Announc.">
        <title>Complete Genome Sequence of the Type Strain Corynebacterium testudinoris DSM 44614, Recovered from Necrotic Lesions in the Mouth of a Tortoise.</title>
        <authorList>
            <person name="Ruckert C."/>
            <person name="Kriete M."/>
            <person name="Jaenicke S."/>
            <person name="Winkler A."/>
            <person name="Tauch A."/>
        </authorList>
    </citation>
    <scope>NUCLEOTIDE SEQUENCE [LARGE SCALE GENOMIC DNA]</scope>
    <source>
        <strain evidence="3 4">DSM 44614</strain>
    </source>
</reference>
<feature type="transmembrane region" description="Helical" evidence="1">
    <location>
        <begin position="31"/>
        <end position="54"/>
    </location>
</feature>
<evidence type="ECO:0000259" key="2">
    <source>
        <dbReference type="Pfam" id="PF02517"/>
    </source>
</evidence>
<reference evidence="4" key="2">
    <citation type="submission" date="2015-05" db="EMBL/GenBank/DDBJ databases">
        <title>Complete genome sequence of Corynebacterium testudinoris DSM 44614, recovered from necrotic lesions in the mouth of a tortoise.</title>
        <authorList>
            <person name="Ruckert C."/>
            <person name="Albersmeier A."/>
            <person name="Winkler A."/>
            <person name="Tauch A."/>
        </authorList>
    </citation>
    <scope>NUCLEOTIDE SEQUENCE [LARGE SCALE GENOMIC DNA]</scope>
    <source>
        <strain evidence="4">DSM 44614</strain>
    </source>
</reference>
<proteinExistence type="predicted"/>
<keyword evidence="1" id="KW-0472">Membrane</keyword>
<dbReference type="EMBL" id="CP011545">
    <property type="protein sequence ID" value="AKK08203.1"/>
    <property type="molecule type" value="Genomic_DNA"/>
</dbReference>
<accession>A0A0G3H8P6</accession>
<dbReference type="InterPro" id="IPR003675">
    <property type="entry name" value="Rce1/LyrA-like_dom"/>
</dbReference>
<dbReference type="GO" id="GO:0080120">
    <property type="term" value="P:CAAX-box protein maturation"/>
    <property type="evidence" value="ECO:0007669"/>
    <property type="project" value="UniProtKB-ARBA"/>
</dbReference>